<dbReference type="HOGENOM" id="CLU_2861600_0_0_7"/>
<organism evidence="1 2">
    <name type="scientific">Helicobacter pylori (strain G27)</name>
    <dbReference type="NCBI Taxonomy" id="563041"/>
    <lineage>
        <taxon>Bacteria</taxon>
        <taxon>Pseudomonadati</taxon>
        <taxon>Campylobacterota</taxon>
        <taxon>Epsilonproteobacteria</taxon>
        <taxon>Campylobacterales</taxon>
        <taxon>Helicobacteraceae</taxon>
        <taxon>Helicobacter</taxon>
    </lineage>
</organism>
<dbReference type="Proteomes" id="UP000001735">
    <property type="component" value="Chromosome"/>
</dbReference>
<name>B5Z6L4_HELPG</name>
<dbReference type="RefSeq" id="WP_012552418.1">
    <property type="nucleotide sequence ID" value="NC_011333.1"/>
</dbReference>
<dbReference type="EMBL" id="CP001173">
    <property type="protein sequence ID" value="ACI27213.1"/>
    <property type="molecule type" value="Genomic_DNA"/>
</dbReference>
<keyword evidence="2" id="KW-1185">Reference proteome</keyword>
<dbReference type="AlphaFoldDB" id="B5Z6L4"/>
<proteinExistence type="predicted"/>
<gene>
    <name evidence="1" type="ordered locus">HPG27_449</name>
</gene>
<protein>
    <submittedName>
        <fullName evidence="1">Uncharacterized protein</fullName>
    </submittedName>
</protein>
<accession>B5Z6L4</accession>
<reference evidence="1 2" key="1">
    <citation type="journal article" date="2009" name="J. Bacteriol.">
        <title>The complete genome sequence of Helicobacter pylori strain G27.</title>
        <authorList>
            <person name="Baltrus D.A."/>
            <person name="Amieva M.R."/>
            <person name="Covacci A."/>
            <person name="Lowe T.M."/>
            <person name="Merrell D.S."/>
            <person name="Ottemann K.M."/>
            <person name="Stein M."/>
            <person name="Salama N.R."/>
            <person name="Guillemin K."/>
        </authorList>
    </citation>
    <scope>NUCLEOTIDE SEQUENCE [LARGE SCALE GENOMIC DNA]</scope>
    <source>
        <strain evidence="1 2">G27</strain>
    </source>
</reference>
<sequence>MKIYFMRNLGQRFKNAMIGNQPQNKLKHGLKKFKNPFNKEGFKRVVILTLIERMGVRKISLKSV</sequence>
<dbReference type="KEGG" id="hpg:HPG27_449"/>
<evidence type="ECO:0000313" key="2">
    <source>
        <dbReference type="Proteomes" id="UP000001735"/>
    </source>
</evidence>
<evidence type="ECO:0000313" key="1">
    <source>
        <dbReference type="EMBL" id="ACI27213.1"/>
    </source>
</evidence>